<dbReference type="Proteomes" id="UP000271087">
    <property type="component" value="Unassembled WGS sequence"/>
</dbReference>
<evidence type="ECO:0000313" key="2">
    <source>
        <dbReference type="EMBL" id="VDN00635.1"/>
    </source>
</evidence>
<evidence type="ECO:0000313" key="3">
    <source>
        <dbReference type="Proteomes" id="UP000271087"/>
    </source>
</evidence>
<organism evidence="4">
    <name type="scientific">Onchocerca ochengi</name>
    <name type="common">Filarial nematode worm</name>
    <dbReference type="NCBI Taxonomy" id="42157"/>
    <lineage>
        <taxon>Eukaryota</taxon>
        <taxon>Metazoa</taxon>
        <taxon>Ecdysozoa</taxon>
        <taxon>Nematoda</taxon>
        <taxon>Chromadorea</taxon>
        <taxon>Rhabditida</taxon>
        <taxon>Spirurina</taxon>
        <taxon>Spiruromorpha</taxon>
        <taxon>Filarioidea</taxon>
        <taxon>Onchocercidae</taxon>
        <taxon>Onchocerca</taxon>
    </lineage>
</organism>
<name>A0A182EYE6_ONCOC</name>
<dbReference type="EMBL" id="UYRW01014030">
    <property type="protein sequence ID" value="VDN00635.1"/>
    <property type="molecule type" value="Genomic_DNA"/>
</dbReference>
<dbReference type="OrthoDB" id="5858186at2759"/>
<proteinExistence type="predicted"/>
<accession>A0A182EYE6</accession>
<dbReference type="AlphaFoldDB" id="A0A182EYE6"/>
<dbReference type="WBParaSite" id="nOo.2.0.1.t13202-RA">
    <property type="protein sequence ID" value="nOo.2.0.1.t13202-RA"/>
    <property type="gene ID" value="nOo.2.0.1.g13202"/>
</dbReference>
<protein>
    <submittedName>
        <fullName evidence="4">Ovule protein</fullName>
    </submittedName>
</protein>
<dbReference type="STRING" id="42157.A0A182EYE6"/>
<reference evidence="4" key="1">
    <citation type="submission" date="2016-06" db="UniProtKB">
        <authorList>
            <consortium name="WormBaseParasite"/>
        </authorList>
    </citation>
    <scope>IDENTIFICATION</scope>
</reference>
<keyword evidence="1" id="KW-0812">Transmembrane</keyword>
<keyword evidence="1" id="KW-1133">Transmembrane helix</keyword>
<feature type="transmembrane region" description="Helical" evidence="1">
    <location>
        <begin position="49"/>
        <end position="69"/>
    </location>
</feature>
<reference evidence="2 3" key="2">
    <citation type="submission" date="2018-08" db="EMBL/GenBank/DDBJ databases">
        <authorList>
            <person name="Laetsch R D."/>
            <person name="Stevens L."/>
            <person name="Kumar S."/>
            <person name="Blaxter L. M."/>
        </authorList>
    </citation>
    <scope>NUCLEOTIDE SEQUENCE [LARGE SCALE GENOMIC DNA]</scope>
</reference>
<keyword evidence="3" id="KW-1185">Reference proteome</keyword>
<sequence length="94" mass="10811">DTKKQSRLYCYYKMDRPYLRLAPFKVEIVRQNSLVALVYDIVSNEEARIIKMLALPQACLLLLVLYCGINTSRGIKGKRKRMITVSTLDLVESA</sequence>
<gene>
    <name evidence="2" type="ORF">NOO_LOCUS13202</name>
</gene>
<evidence type="ECO:0000313" key="4">
    <source>
        <dbReference type="WBParaSite" id="nOo.2.0.1.t13202-RA"/>
    </source>
</evidence>
<evidence type="ECO:0000256" key="1">
    <source>
        <dbReference type="SAM" id="Phobius"/>
    </source>
</evidence>
<keyword evidence="1" id="KW-0472">Membrane</keyword>